<dbReference type="InterPro" id="IPR016167">
    <property type="entry name" value="FAD-bd_PCMH_sub1"/>
</dbReference>
<evidence type="ECO:0000256" key="9">
    <source>
        <dbReference type="ARBA" id="ARBA00022827"/>
    </source>
</evidence>
<keyword evidence="13 17" id="KW-0560">Oxidoreductase</keyword>
<dbReference type="InterPro" id="IPR003170">
    <property type="entry name" value="MurB"/>
</dbReference>
<feature type="active site" evidence="17">
    <location>
        <position position="165"/>
    </location>
</feature>
<dbReference type="InterPro" id="IPR016169">
    <property type="entry name" value="FAD-bd_PCMH_sub2"/>
</dbReference>
<evidence type="ECO:0000256" key="1">
    <source>
        <dbReference type="ARBA" id="ARBA00001974"/>
    </source>
</evidence>
<dbReference type="Pfam" id="PF02873">
    <property type="entry name" value="MurB_C"/>
    <property type="match status" value="1"/>
</dbReference>
<dbReference type="Gene3D" id="3.30.465.10">
    <property type="match status" value="1"/>
</dbReference>
<comment type="cofactor">
    <cofactor evidence="1 17">
        <name>FAD</name>
        <dbReference type="ChEBI" id="CHEBI:57692"/>
    </cofactor>
</comment>
<name>A0ABW1NA48_9ACTN</name>
<dbReference type="InterPro" id="IPR016166">
    <property type="entry name" value="FAD-bd_PCMH"/>
</dbReference>
<keyword evidence="7 17" id="KW-0132">Cell division</keyword>
<evidence type="ECO:0000256" key="8">
    <source>
        <dbReference type="ARBA" id="ARBA00022630"/>
    </source>
</evidence>
<proteinExistence type="inferred from homology"/>
<keyword evidence="14 17" id="KW-0131">Cell cycle</keyword>
<dbReference type="InterPro" id="IPR006094">
    <property type="entry name" value="Oxid_FAD_bind_N"/>
</dbReference>
<evidence type="ECO:0000256" key="13">
    <source>
        <dbReference type="ARBA" id="ARBA00023002"/>
    </source>
</evidence>
<keyword evidence="10 17" id="KW-0521">NADP</keyword>
<keyword evidence="9 17" id="KW-0274">FAD</keyword>
<evidence type="ECO:0000313" key="20">
    <source>
        <dbReference type="Proteomes" id="UP001596137"/>
    </source>
</evidence>
<reference evidence="20" key="1">
    <citation type="journal article" date="2019" name="Int. J. Syst. Evol. Microbiol.">
        <title>The Global Catalogue of Microorganisms (GCM) 10K type strain sequencing project: providing services to taxonomists for standard genome sequencing and annotation.</title>
        <authorList>
            <consortium name="The Broad Institute Genomics Platform"/>
            <consortium name="The Broad Institute Genome Sequencing Center for Infectious Disease"/>
            <person name="Wu L."/>
            <person name="Ma J."/>
        </authorList>
    </citation>
    <scope>NUCLEOTIDE SEQUENCE [LARGE SCALE GENOMIC DNA]</scope>
    <source>
        <strain evidence="20">JCM 30346</strain>
    </source>
</reference>
<dbReference type="Pfam" id="PF01565">
    <property type="entry name" value="FAD_binding_4"/>
    <property type="match status" value="1"/>
</dbReference>
<evidence type="ECO:0000313" key="19">
    <source>
        <dbReference type="EMBL" id="MFC6079757.1"/>
    </source>
</evidence>
<keyword evidence="12 17" id="KW-0573">Peptidoglycan synthesis</keyword>
<dbReference type="SUPFAM" id="SSF56176">
    <property type="entry name" value="FAD-binding/transporter-associated domain-like"/>
    <property type="match status" value="1"/>
</dbReference>
<comment type="subcellular location">
    <subcellularLocation>
        <location evidence="3 17">Cytoplasm</location>
    </subcellularLocation>
</comment>
<dbReference type="Gene3D" id="3.30.43.10">
    <property type="entry name" value="Uridine Diphospho-n-acetylenolpyruvylglucosamine Reductase, domain 2"/>
    <property type="match status" value="1"/>
</dbReference>
<evidence type="ECO:0000259" key="18">
    <source>
        <dbReference type="PROSITE" id="PS51387"/>
    </source>
</evidence>
<dbReference type="Gene3D" id="3.90.78.10">
    <property type="entry name" value="UDP-N-acetylenolpyruvoylglucosamine reductase, C-terminal domain"/>
    <property type="match status" value="1"/>
</dbReference>
<evidence type="ECO:0000256" key="7">
    <source>
        <dbReference type="ARBA" id="ARBA00022618"/>
    </source>
</evidence>
<dbReference type="PROSITE" id="PS51387">
    <property type="entry name" value="FAD_PCMH"/>
    <property type="match status" value="1"/>
</dbReference>
<comment type="function">
    <text evidence="2 17">Cell wall formation.</text>
</comment>
<dbReference type="EMBL" id="JBHSRF010000001">
    <property type="protein sequence ID" value="MFC6079757.1"/>
    <property type="molecule type" value="Genomic_DNA"/>
</dbReference>
<dbReference type="SUPFAM" id="SSF56194">
    <property type="entry name" value="Uridine diphospho-N-Acetylenolpyruvylglucosamine reductase, MurB, C-terminal domain"/>
    <property type="match status" value="2"/>
</dbReference>
<accession>A0ABW1NA48</accession>
<keyword evidence="20" id="KW-1185">Reference proteome</keyword>
<dbReference type="InterPro" id="IPR036635">
    <property type="entry name" value="MurB_C_sf"/>
</dbReference>
<evidence type="ECO:0000256" key="14">
    <source>
        <dbReference type="ARBA" id="ARBA00023306"/>
    </source>
</evidence>
<evidence type="ECO:0000256" key="5">
    <source>
        <dbReference type="ARBA" id="ARBA00010485"/>
    </source>
</evidence>
<evidence type="ECO:0000256" key="4">
    <source>
        <dbReference type="ARBA" id="ARBA00004752"/>
    </source>
</evidence>
<comment type="similarity">
    <text evidence="5 17">Belongs to the MurB family.</text>
</comment>
<dbReference type="EC" id="1.3.1.98" evidence="17"/>
<evidence type="ECO:0000256" key="16">
    <source>
        <dbReference type="ARBA" id="ARBA00048914"/>
    </source>
</evidence>
<dbReference type="HAMAP" id="MF_00037">
    <property type="entry name" value="MurB"/>
    <property type="match status" value="1"/>
</dbReference>
<evidence type="ECO:0000256" key="15">
    <source>
        <dbReference type="ARBA" id="ARBA00023316"/>
    </source>
</evidence>
<dbReference type="Proteomes" id="UP001596137">
    <property type="component" value="Unassembled WGS sequence"/>
</dbReference>
<dbReference type="PANTHER" id="PTHR21071:SF4">
    <property type="entry name" value="UDP-N-ACETYLENOLPYRUVOYLGLUCOSAMINE REDUCTASE"/>
    <property type="match status" value="1"/>
</dbReference>
<evidence type="ECO:0000256" key="10">
    <source>
        <dbReference type="ARBA" id="ARBA00022857"/>
    </source>
</evidence>
<comment type="caution">
    <text evidence="19">The sequence shown here is derived from an EMBL/GenBank/DDBJ whole genome shotgun (WGS) entry which is preliminary data.</text>
</comment>
<evidence type="ECO:0000256" key="3">
    <source>
        <dbReference type="ARBA" id="ARBA00004496"/>
    </source>
</evidence>
<dbReference type="NCBIfam" id="NF010478">
    <property type="entry name" value="PRK13903.1"/>
    <property type="match status" value="1"/>
</dbReference>
<sequence length="374" mass="39234">MAEREDGVRLAPFTTLRVGGAARTFVTAGSGDELAGAVAEADRVGEPVLVLGGGSNLLISDDGFDGLVVKVASRGVHVAGSDGRVEVTAEAGEDWDGLVDRAVAEGWSGVECLSGIPGLVGSTPIQNVGAYGQEVAQTVTRVRVYDRRAREVRELGADECGFAYRHSVFKDDPARFVVLAVTYGMERSPLSGPVAYQELATRLGVELGVRADPRDVRTAVLALRRGKGMVLDPADPDTCSAGSFFTNPILSAAEAAALEHRAPGFPRWDMPGDRVKVPAAWLIEHSGFPKGYRRGPARISTKHTLALTNPGGLHVTGFPTDPEALLSAAPEPGGAEPAATAADLLDLAREIREGVEAKFGVTLVNEPVLVGVRL</sequence>
<keyword evidence="8 17" id="KW-0285">Flavoprotein</keyword>
<dbReference type="InterPro" id="IPR011601">
    <property type="entry name" value="MurB_C"/>
</dbReference>
<comment type="pathway">
    <text evidence="4 17">Cell wall biogenesis; peptidoglycan biosynthesis.</text>
</comment>
<gene>
    <name evidence="17" type="primary">murB</name>
    <name evidence="19" type="ORF">ACFP1K_01200</name>
</gene>
<evidence type="ECO:0000256" key="6">
    <source>
        <dbReference type="ARBA" id="ARBA00022490"/>
    </source>
</evidence>
<dbReference type="InterPro" id="IPR036318">
    <property type="entry name" value="FAD-bd_PCMH-like_sf"/>
</dbReference>
<organism evidence="19 20">
    <name type="scientific">Sphaerisporangium aureirubrum</name>
    <dbReference type="NCBI Taxonomy" id="1544736"/>
    <lineage>
        <taxon>Bacteria</taxon>
        <taxon>Bacillati</taxon>
        <taxon>Actinomycetota</taxon>
        <taxon>Actinomycetes</taxon>
        <taxon>Streptosporangiales</taxon>
        <taxon>Streptosporangiaceae</taxon>
        <taxon>Sphaerisporangium</taxon>
    </lineage>
</organism>
<dbReference type="PANTHER" id="PTHR21071">
    <property type="entry name" value="UDP-N-ACETYLENOLPYRUVOYLGLUCOSAMINE REDUCTASE"/>
    <property type="match status" value="1"/>
</dbReference>
<feature type="active site" description="Proton donor" evidence="17">
    <location>
        <position position="243"/>
    </location>
</feature>
<keyword evidence="6 17" id="KW-0963">Cytoplasm</keyword>
<keyword evidence="11 17" id="KW-0133">Cell shape</keyword>
<evidence type="ECO:0000256" key="17">
    <source>
        <dbReference type="HAMAP-Rule" id="MF_00037"/>
    </source>
</evidence>
<dbReference type="RefSeq" id="WP_380746118.1">
    <property type="nucleotide sequence ID" value="NZ_JBHSRF010000001.1"/>
</dbReference>
<protein>
    <recommendedName>
        <fullName evidence="17">UDP-N-acetylenolpyruvoylglucosamine reductase</fullName>
        <ecNumber evidence="17">1.3.1.98</ecNumber>
    </recommendedName>
    <alternativeName>
        <fullName evidence="17">UDP-N-acetylmuramate dehydrogenase</fullName>
    </alternativeName>
</protein>
<evidence type="ECO:0000256" key="12">
    <source>
        <dbReference type="ARBA" id="ARBA00022984"/>
    </source>
</evidence>
<dbReference type="GO" id="GO:0008762">
    <property type="term" value="F:UDP-N-acetylmuramate dehydrogenase activity"/>
    <property type="evidence" value="ECO:0007669"/>
    <property type="project" value="UniProtKB-EC"/>
</dbReference>
<keyword evidence="15 17" id="KW-0961">Cell wall biogenesis/degradation</keyword>
<feature type="active site" evidence="17">
    <location>
        <position position="366"/>
    </location>
</feature>
<dbReference type="NCBIfam" id="TIGR00179">
    <property type="entry name" value="murB"/>
    <property type="match status" value="1"/>
</dbReference>
<feature type="domain" description="FAD-binding PCMH-type" evidence="18">
    <location>
        <begin position="18"/>
        <end position="188"/>
    </location>
</feature>
<evidence type="ECO:0000256" key="2">
    <source>
        <dbReference type="ARBA" id="ARBA00003921"/>
    </source>
</evidence>
<evidence type="ECO:0000256" key="11">
    <source>
        <dbReference type="ARBA" id="ARBA00022960"/>
    </source>
</evidence>
<comment type="catalytic activity">
    <reaction evidence="16 17">
        <text>UDP-N-acetyl-alpha-D-muramate + NADP(+) = UDP-N-acetyl-3-O-(1-carboxyvinyl)-alpha-D-glucosamine + NADPH + H(+)</text>
        <dbReference type="Rhea" id="RHEA:12248"/>
        <dbReference type="ChEBI" id="CHEBI:15378"/>
        <dbReference type="ChEBI" id="CHEBI:57783"/>
        <dbReference type="ChEBI" id="CHEBI:58349"/>
        <dbReference type="ChEBI" id="CHEBI:68483"/>
        <dbReference type="ChEBI" id="CHEBI:70757"/>
        <dbReference type="EC" id="1.3.1.98"/>
    </reaction>
</comment>